<keyword evidence="3 5" id="KW-0472">Membrane</keyword>
<dbReference type="PANTHER" id="PTHR11860:SF87">
    <property type="entry name" value="CMRF35-LIKE MOLECULE 8"/>
    <property type="match status" value="1"/>
</dbReference>
<evidence type="ECO:0000256" key="5">
    <source>
        <dbReference type="SAM" id="Phobius"/>
    </source>
</evidence>
<feature type="transmembrane region" description="Helical" evidence="5">
    <location>
        <begin position="158"/>
        <end position="180"/>
    </location>
</feature>
<evidence type="ECO:0000259" key="6">
    <source>
        <dbReference type="SMART" id="SM00409"/>
    </source>
</evidence>
<evidence type="ECO:0000256" key="4">
    <source>
        <dbReference type="SAM" id="MobiDB-lite"/>
    </source>
</evidence>
<proteinExistence type="predicted"/>
<feature type="region of interest" description="Disordered" evidence="4">
    <location>
        <begin position="128"/>
        <end position="151"/>
    </location>
</feature>
<reference evidence="7 8" key="1">
    <citation type="submission" date="2024-05" db="EMBL/GenBank/DDBJ databases">
        <title>A high-quality chromosomal-level genome assembly of Topmouth culter (Culter alburnus).</title>
        <authorList>
            <person name="Zhao H."/>
        </authorList>
    </citation>
    <scope>NUCLEOTIDE SEQUENCE [LARGE SCALE GENOMIC DNA]</scope>
    <source>
        <strain evidence="7">CATC2023</strain>
        <tissue evidence="7">Muscle</tissue>
    </source>
</reference>
<keyword evidence="2 5" id="KW-0812">Transmembrane</keyword>
<sequence>MERQKERSKYFIIPVATTSHMVSLNPVTAPVGGNATFRCSHFLASGNIKYFCRNSCEDEFILIRSNKKQNLTRTGRFTLYDEGSDFTVTITRLQLSDSGTYICAVDRFIFDTYKYATLHVFKVSVSTPVPASASSPHARTTTRDNTTRDTTRDTTGPLFYVGVGLGVLTLIFTVVVFIFIQLKYKQKRCSSSVTASTHQPDSLNHSTLNITAQSDSLNYSSVLFIRKHNCTVKNSETFEMNLNETLYSSVQTPHQLNITDPNSLIYSRVSKGL</sequence>
<evidence type="ECO:0000313" key="7">
    <source>
        <dbReference type="EMBL" id="KAK9981707.1"/>
    </source>
</evidence>
<feature type="compositionally biased region" description="Low complexity" evidence="4">
    <location>
        <begin position="128"/>
        <end position="139"/>
    </location>
</feature>
<dbReference type="SUPFAM" id="SSF48726">
    <property type="entry name" value="Immunoglobulin"/>
    <property type="match status" value="1"/>
</dbReference>
<dbReference type="InterPro" id="IPR013783">
    <property type="entry name" value="Ig-like_fold"/>
</dbReference>
<evidence type="ECO:0000256" key="3">
    <source>
        <dbReference type="ARBA" id="ARBA00023136"/>
    </source>
</evidence>
<dbReference type="SMART" id="SM00409">
    <property type="entry name" value="IG"/>
    <property type="match status" value="1"/>
</dbReference>
<organism evidence="7 8">
    <name type="scientific">Culter alburnus</name>
    <name type="common">Topmouth culter</name>
    <dbReference type="NCBI Taxonomy" id="194366"/>
    <lineage>
        <taxon>Eukaryota</taxon>
        <taxon>Metazoa</taxon>
        <taxon>Chordata</taxon>
        <taxon>Craniata</taxon>
        <taxon>Vertebrata</taxon>
        <taxon>Euteleostomi</taxon>
        <taxon>Actinopterygii</taxon>
        <taxon>Neopterygii</taxon>
        <taxon>Teleostei</taxon>
        <taxon>Ostariophysi</taxon>
        <taxon>Cypriniformes</taxon>
        <taxon>Xenocyprididae</taxon>
        <taxon>Xenocypridinae</taxon>
        <taxon>Culter</taxon>
    </lineage>
</organism>
<dbReference type="Pfam" id="PF07686">
    <property type="entry name" value="V-set"/>
    <property type="match status" value="1"/>
</dbReference>
<accession>A0AAW2B8T2</accession>
<gene>
    <name evidence="7" type="ORF">ABG768_001231</name>
</gene>
<dbReference type="InterPro" id="IPR003599">
    <property type="entry name" value="Ig_sub"/>
</dbReference>
<dbReference type="InterPro" id="IPR036179">
    <property type="entry name" value="Ig-like_dom_sf"/>
</dbReference>
<feature type="domain" description="Immunoglobulin" evidence="6">
    <location>
        <begin position="24"/>
        <end position="121"/>
    </location>
</feature>
<dbReference type="EMBL" id="JAWDJR010000001">
    <property type="protein sequence ID" value="KAK9981707.1"/>
    <property type="molecule type" value="Genomic_DNA"/>
</dbReference>
<comment type="caution">
    <text evidence="7">The sequence shown here is derived from an EMBL/GenBank/DDBJ whole genome shotgun (WGS) entry which is preliminary data.</text>
</comment>
<protein>
    <recommendedName>
        <fullName evidence="6">Immunoglobulin domain-containing protein</fullName>
    </recommendedName>
</protein>
<dbReference type="InterPro" id="IPR013106">
    <property type="entry name" value="Ig_V-set"/>
</dbReference>
<dbReference type="PANTHER" id="PTHR11860">
    <property type="entry name" value="POLYMERIC-IMMUNOGLOBULIN RECEPTOR"/>
    <property type="match status" value="1"/>
</dbReference>
<dbReference type="AlphaFoldDB" id="A0AAW2B8T2"/>
<feature type="compositionally biased region" description="Basic and acidic residues" evidence="4">
    <location>
        <begin position="141"/>
        <end position="151"/>
    </location>
</feature>
<dbReference type="GO" id="GO:0004888">
    <property type="term" value="F:transmembrane signaling receptor activity"/>
    <property type="evidence" value="ECO:0007669"/>
    <property type="project" value="TreeGrafter"/>
</dbReference>
<evidence type="ECO:0000313" key="8">
    <source>
        <dbReference type="Proteomes" id="UP001479290"/>
    </source>
</evidence>
<dbReference type="Gene3D" id="2.60.40.10">
    <property type="entry name" value="Immunoglobulins"/>
    <property type="match status" value="1"/>
</dbReference>
<comment type="subcellular location">
    <subcellularLocation>
        <location evidence="1">Membrane</location>
    </subcellularLocation>
</comment>
<evidence type="ECO:0000256" key="1">
    <source>
        <dbReference type="ARBA" id="ARBA00004370"/>
    </source>
</evidence>
<dbReference type="InterPro" id="IPR050671">
    <property type="entry name" value="CD300_family_receptors"/>
</dbReference>
<keyword evidence="5" id="KW-1133">Transmembrane helix</keyword>
<keyword evidence="8" id="KW-1185">Reference proteome</keyword>
<dbReference type="GO" id="GO:0005886">
    <property type="term" value="C:plasma membrane"/>
    <property type="evidence" value="ECO:0007669"/>
    <property type="project" value="TreeGrafter"/>
</dbReference>
<name>A0AAW2B8T2_CULAL</name>
<dbReference type="Proteomes" id="UP001479290">
    <property type="component" value="Unassembled WGS sequence"/>
</dbReference>
<evidence type="ECO:0000256" key="2">
    <source>
        <dbReference type="ARBA" id="ARBA00022692"/>
    </source>
</evidence>